<accession>A0A328DQT0</accession>
<dbReference type="PANTHER" id="PTHR31044:SF140">
    <property type="entry name" value="EXPRESSED PROTEIN"/>
    <property type="match status" value="1"/>
</dbReference>
<evidence type="ECO:0000256" key="1">
    <source>
        <dbReference type="ARBA" id="ARBA00004609"/>
    </source>
</evidence>
<dbReference type="Gene3D" id="3.20.20.80">
    <property type="entry name" value="Glycosidases"/>
    <property type="match status" value="1"/>
</dbReference>
<evidence type="ECO:0000313" key="16">
    <source>
        <dbReference type="Proteomes" id="UP000249390"/>
    </source>
</evidence>
<dbReference type="Pfam" id="PF00332">
    <property type="entry name" value="Glyco_hydro_17"/>
    <property type="match status" value="1"/>
</dbReference>
<feature type="chain" id="PRO_5016453274" description="X8 domain-containing protein" evidence="13">
    <location>
        <begin position="23"/>
        <end position="382"/>
    </location>
</feature>
<comment type="caution">
    <text evidence="15">The sequence shown here is derived from an EMBL/GenBank/DDBJ whole genome shotgun (WGS) entry which is preliminary data.</text>
</comment>
<keyword evidence="10" id="KW-0449">Lipoprotein</keyword>
<reference evidence="15 16" key="1">
    <citation type="submission" date="2018-06" db="EMBL/GenBank/DDBJ databases">
        <title>The Genome of Cuscuta australis (Dodder) Provides Insight into the Evolution of Plant Parasitism.</title>
        <authorList>
            <person name="Liu H."/>
        </authorList>
    </citation>
    <scope>NUCLEOTIDE SEQUENCE [LARGE SCALE GENOMIC DNA]</scope>
    <source>
        <strain evidence="16">cv. Yunnan</strain>
        <tissue evidence="15">Vines</tissue>
    </source>
</reference>
<keyword evidence="5 13" id="KW-0732">Signal</keyword>
<comment type="subcellular location">
    <subcellularLocation>
        <location evidence="1">Cell membrane</location>
        <topology evidence="1">Lipid-anchor</topology>
        <topology evidence="1">GPI-anchor</topology>
    </subcellularLocation>
</comment>
<evidence type="ECO:0000256" key="11">
    <source>
        <dbReference type="ARBA" id="ARBA00023295"/>
    </source>
</evidence>
<organism evidence="15 16">
    <name type="scientific">Cuscuta australis</name>
    <dbReference type="NCBI Taxonomy" id="267555"/>
    <lineage>
        <taxon>Eukaryota</taxon>
        <taxon>Viridiplantae</taxon>
        <taxon>Streptophyta</taxon>
        <taxon>Embryophyta</taxon>
        <taxon>Tracheophyta</taxon>
        <taxon>Spermatophyta</taxon>
        <taxon>Magnoliopsida</taxon>
        <taxon>eudicotyledons</taxon>
        <taxon>Gunneridae</taxon>
        <taxon>Pentapetalae</taxon>
        <taxon>asterids</taxon>
        <taxon>lamiids</taxon>
        <taxon>Solanales</taxon>
        <taxon>Convolvulaceae</taxon>
        <taxon>Cuscuteae</taxon>
        <taxon>Cuscuta</taxon>
        <taxon>Cuscuta subgen. Grammica</taxon>
        <taxon>Cuscuta sect. Cleistogrammica</taxon>
    </lineage>
</organism>
<dbReference type="EMBL" id="NQVE01000122">
    <property type="protein sequence ID" value="RAL46689.1"/>
    <property type="molecule type" value="Genomic_DNA"/>
</dbReference>
<keyword evidence="4" id="KW-0336">GPI-anchor</keyword>
<evidence type="ECO:0000256" key="13">
    <source>
        <dbReference type="SAM" id="SignalP"/>
    </source>
</evidence>
<dbReference type="InterPro" id="IPR044788">
    <property type="entry name" value="X8_dom_prot"/>
</dbReference>
<evidence type="ECO:0000259" key="14">
    <source>
        <dbReference type="SMART" id="SM00768"/>
    </source>
</evidence>
<feature type="signal peptide" evidence="13">
    <location>
        <begin position="1"/>
        <end position="22"/>
    </location>
</feature>
<protein>
    <recommendedName>
        <fullName evidence="14">X8 domain-containing protein</fullName>
    </recommendedName>
</protein>
<evidence type="ECO:0000313" key="15">
    <source>
        <dbReference type="EMBL" id="RAL46689.1"/>
    </source>
</evidence>
<dbReference type="GO" id="GO:0004553">
    <property type="term" value="F:hydrolase activity, hydrolyzing O-glycosyl compounds"/>
    <property type="evidence" value="ECO:0007669"/>
    <property type="project" value="InterPro"/>
</dbReference>
<dbReference type="SMART" id="SM00768">
    <property type="entry name" value="X8"/>
    <property type="match status" value="1"/>
</dbReference>
<dbReference type="PANTHER" id="PTHR31044">
    <property type="entry name" value="BETA-1,3 GLUCANASE"/>
    <property type="match status" value="1"/>
</dbReference>
<dbReference type="InterPro" id="IPR012946">
    <property type="entry name" value="X8"/>
</dbReference>
<dbReference type="InterPro" id="IPR000490">
    <property type="entry name" value="Glyco_hydro_17"/>
</dbReference>
<dbReference type="GO" id="GO:0005886">
    <property type="term" value="C:plasma membrane"/>
    <property type="evidence" value="ECO:0007669"/>
    <property type="project" value="UniProtKB-SubCell"/>
</dbReference>
<dbReference type="InterPro" id="IPR017853">
    <property type="entry name" value="GH"/>
</dbReference>
<dbReference type="SUPFAM" id="SSF51445">
    <property type="entry name" value="(Trans)glycosidases"/>
    <property type="match status" value="1"/>
</dbReference>
<keyword evidence="11" id="KW-0326">Glycosidase</keyword>
<sequence length="382" mass="41476">MPNLRWGFFHLFLLHLASNVSALREPAVGVLTIVPDSSPAALQAFSGTGVPVAVAVPAESLSAVSKSVLEAEKWVRAHVLAHYPATNIAAVVSGHSYPCRESERLAERILPSMKNIRHSLTRWGLEGEIKVSTFLSENCVPPASDVVPVLEYLRRTNSPYSVDPSSDLPISESIKNLGFPNLTKIHLTTEIQNHKPTSRKLSFYPFTDPVHLPPLVGTVTPPPLSLPIPPSAAPYGPHLPPCSPSGGVPSPAPAHEQLWCVAKPNVPPETLKEALDYACGEGGADCEEIKPQGRCYYPNTIVAHASYAFNSYWQISKRLGGTCGFEGTAMLINSDPSKLSLFFQRCNLFYTSCGFNSNFPKTYFIADSNVHIGQRYGCLTAK</sequence>
<feature type="domain" description="X8" evidence="14">
    <location>
        <begin position="258"/>
        <end position="348"/>
    </location>
</feature>
<keyword evidence="6" id="KW-0378">Hydrolase</keyword>
<evidence type="ECO:0000256" key="6">
    <source>
        <dbReference type="ARBA" id="ARBA00022801"/>
    </source>
</evidence>
<keyword evidence="16" id="KW-1185">Reference proteome</keyword>
<evidence type="ECO:0000256" key="5">
    <source>
        <dbReference type="ARBA" id="ARBA00022729"/>
    </source>
</evidence>
<gene>
    <name evidence="15" type="ORF">DM860_004968</name>
</gene>
<dbReference type="FunFam" id="1.20.58.1040:FF:000001">
    <property type="entry name" value="Glucan endo-1,3-beta-glucosidase 4"/>
    <property type="match status" value="1"/>
</dbReference>
<evidence type="ECO:0000256" key="10">
    <source>
        <dbReference type="ARBA" id="ARBA00023288"/>
    </source>
</evidence>
<evidence type="ECO:0000256" key="2">
    <source>
        <dbReference type="ARBA" id="ARBA00008773"/>
    </source>
</evidence>
<evidence type="ECO:0000256" key="8">
    <source>
        <dbReference type="ARBA" id="ARBA00023157"/>
    </source>
</evidence>
<dbReference type="GO" id="GO:0098552">
    <property type="term" value="C:side of membrane"/>
    <property type="evidence" value="ECO:0007669"/>
    <property type="project" value="UniProtKB-KW"/>
</dbReference>
<comment type="similarity">
    <text evidence="2 12">Belongs to the glycosyl hydrolase 17 family.</text>
</comment>
<keyword evidence="9" id="KW-0325">Glycoprotein</keyword>
<dbReference type="Pfam" id="PF07983">
    <property type="entry name" value="X8"/>
    <property type="match status" value="1"/>
</dbReference>
<dbReference type="Proteomes" id="UP000249390">
    <property type="component" value="Unassembled WGS sequence"/>
</dbReference>
<evidence type="ECO:0000256" key="9">
    <source>
        <dbReference type="ARBA" id="ARBA00023180"/>
    </source>
</evidence>
<dbReference type="AlphaFoldDB" id="A0A328DQT0"/>
<evidence type="ECO:0000256" key="12">
    <source>
        <dbReference type="RuleBase" id="RU004335"/>
    </source>
</evidence>
<evidence type="ECO:0000256" key="4">
    <source>
        <dbReference type="ARBA" id="ARBA00022622"/>
    </source>
</evidence>
<keyword evidence="3" id="KW-1003">Cell membrane</keyword>
<proteinExistence type="inferred from homology"/>
<evidence type="ECO:0000256" key="7">
    <source>
        <dbReference type="ARBA" id="ARBA00023136"/>
    </source>
</evidence>
<evidence type="ECO:0000256" key="3">
    <source>
        <dbReference type="ARBA" id="ARBA00022475"/>
    </source>
</evidence>
<dbReference type="Gene3D" id="1.20.58.1040">
    <property type="match status" value="1"/>
</dbReference>
<dbReference type="GO" id="GO:0005975">
    <property type="term" value="P:carbohydrate metabolic process"/>
    <property type="evidence" value="ECO:0007669"/>
    <property type="project" value="InterPro"/>
</dbReference>
<keyword evidence="7" id="KW-0472">Membrane</keyword>
<dbReference type="GO" id="GO:0009506">
    <property type="term" value="C:plasmodesma"/>
    <property type="evidence" value="ECO:0007669"/>
    <property type="project" value="UniProtKB-ARBA"/>
</dbReference>
<keyword evidence="8" id="KW-1015">Disulfide bond</keyword>
<name>A0A328DQT0_9ASTE</name>